<feature type="coiled-coil region" evidence="5">
    <location>
        <begin position="178"/>
        <end position="212"/>
    </location>
</feature>
<organism evidence="7 8">
    <name type="scientific">Trapa incisa</name>
    <dbReference type="NCBI Taxonomy" id="236973"/>
    <lineage>
        <taxon>Eukaryota</taxon>
        <taxon>Viridiplantae</taxon>
        <taxon>Streptophyta</taxon>
        <taxon>Embryophyta</taxon>
        <taxon>Tracheophyta</taxon>
        <taxon>Spermatophyta</taxon>
        <taxon>Magnoliopsida</taxon>
        <taxon>eudicotyledons</taxon>
        <taxon>Gunneridae</taxon>
        <taxon>Pentapetalae</taxon>
        <taxon>rosids</taxon>
        <taxon>malvids</taxon>
        <taxon>Myrtales</taxon>
        <taxon>Lythraceae</taxon>
        <taxon>Trapa</taxon>
    </lineage>
</organism>
<dbReference type="Gene3D" id="3.30.40.10">
    <property type="entry name" value="Zinc/RING finger domain, C3HC4 (zinc finger)"/>
    <property type="match status" value="1"/>
</dbReference>
<dbReference type="InterPro" id="IPR001841">
    <property type="entry name" value="Znf_RING"/>
</dbReference>
<evidence type="ECO:0000256" key="4">
    <source>
        <dbReference type="PROSITE-ProRule" id="PRU00175"/>
    </source>
</evidence>
<evidence type="ECO:0000256" key="1">
    <source>
        <dbReference type="ARBA" id="ARBA00022723"/>
    </source>
</evidence>
<comment type="caution">
    <text evidence="7">The sequence shown here is derived from an EMBL/GenBank/DDBJ whole genome shotgun (WGS) entry which is preliminary data.</text>
</comment>
<feature type="domain" description="RING-type" evidence="6">
    <location>
        <begin position="273"/>
        <end position="308"/>
    </location>
</feature>
<keyword evidence="1" id="KW-0479">Metal-binding</keyword>
<evidence type="ECO:0000313" key="8">
    <source>
        <dbReference type="Proteomes" id="UP001345219"/>
    </source>
</evidence>
<keyword evidence="3" id="KW-0862">Zinc</keyword>
<dbReference type="CDD" id="cd16649">
    <property type="entry name" value="mRING-HC-C3HC5_CGRF1-like"/>
    <property type="match status" value="1"/>
</dbReference>
<dbReference type="Pfam" id="PF13920">
    <property type="entry name" value="zf-C3HC4_3"/>
    <property type="match status" value="1"/>
</dbReference>
<dbReference type="InterPro" id="IPR013083">
    <property type="entry name" value="Znf_RING/FYVE/PHD"/>
</dbReference>
<proteinExistence type="predicted"/>
<evidence type="ECO:0000256" key="3">
    <source>
        <dbReference type="ARBA" id="ARBA00022833"/>
    </source>
</evidence>
<evidence type="ECO:0000256" key="2">
    <source>
        <dbReference type="ARBA" id="ARBA00022771"/>
    </source>
</evidence>
<name>A0AAN7JK07_9MYRT</name>
<dbReference type="Proteomes" id="UP001345219">
    <property type="component" value="Chromosome 12"/>
</dbReference>
<accession>A0AAN7JK07</accession>
<dbReference type="AlphaFoldDB" id="A0AAN7JK07"/>
<keyword evidence="5" id="KW-0175">Coiled coil</keyword>
<dbReference type="PANTHER" id="PTHR42647:SF5">
    <property type="entry name" value="SBP (S-RIBONUCLEASE BINDING PROTEIN) FAMILY PROTEIN"/>
    <property type="match status" value="1"/>
</dbReference>
<sequence>MAVQAQYPSNVLLNRNGQEGQDYSLQTHQAGMFLDHSHAMLNNGEATNHRKEVREICGDSTENNIAGPFPSMNVYTFPVKPQQHPQLIELSQLHNKPVSTGLRLSFTDQQNHEQQQQHQSVIDKSSAIMSKFKEDLAAHVRQQRDEIDQFIRAQEEQLRRTIAQTTQRHYHTLLCTAEEALARKLREKEAEVEKAKRKNIELHARAAQLVAQTQAWQARARSQEVAAASLRAHLEQATRDGAHGRKVDVNVSEDAGSVYVDPNRTSAASEPSCRGCRKRAATVLMLPCRHLSVCTECDRVAHVCPLCSCPRNSSIEVYLA</sequence>
<dbReference type="GO" id="GO:0004842">
    <property type="term" value="F:ubiquitin-protein transferase activity"/>
    <property type="evidence" value="ECO:0007669"/>
    <property type="project" value="TreeGrafter"/>
</dbReference>
<dbReference type="PANTHER" id="PTHR42647">
    <property type="entry name" value="SBP (S-RIBONUCLEASE BINDING PROTEIN) FAMILY PROTEIN"/>
    <property type="match status" value="1"/>
</dbReference>
<evidence type="ECO:0000256" key="5">
    <source>
        <dbReference type="SAM" id="Coils"/>
    </source>
</evidence>
<keyword evidence="2 4" id="KW-0863">Zinc-finger</keyword>
<keyword evidence="8" id="KW-1185">Reference proteome</keyword>
<reference evidence="7 8" key="1">
    <citation type="journal article" date="2023" name="Hortic Res">
        <title>Pangenome of water caltrop reveals structural variations and asymmetric subgenome divergence after allopolyploidization.</title>
        <authorList>
            <person name="Zhang X."/>
            <person name="Chen Y."/>
            <person name="Wang L."/>
            <person name="Yuan Y."/>
            <person name="Fang M."/>
            <person name="Shi L."/>
            <person name="Lu R."/>
            <person name="Comes H.P."/>
            <person name="Ma Y."/>
            <person name="Chen Y."/>
            <person name="Huang G."/>
            <person name="Zhou Y."/>
            <person name="Zheng Z."/>
            <person name="Qiu Y."/>
        </authorList>
    </citation>
    <scope>NUCLEOTIDE SEQUENCE [LARGE SCALE GENOMIC DNA]</scope>
    <source>
        <tissue evidence="7">Roots</tissue>
    </source>
</reference>
<gene>
    <name evidence="7" type="ORF">SAY87_014000</name>
</gene>
<evidence type="ECO:0000259" key="6">
    <source>
        <dbReference type="PROSITE" id="PS50089"/>
    </source>
</evidence>
<protein>
    <recommendedName>
        <fullName evidence="6">RING-type domain-containing protein</fullName>
    </recommendedName>
</protein>
<dbReference type="PIRSF" id="PIRSF036836">
    <property type="entry name" value="RNase_bind_SBP1"/>
    <property type="match status" value="1"/>
</dbReference>
<evidence type="ECO:0000313" key="7">
    <source>
        <dbReference type="EMBL" id="KAK4747414.1"/>
    </source>
</evidence>
<dbReference type="FunFam" id="3.30.40.10:FF:000239">
    <property type="entry name" value="probable BOI-related E3 ubiquitin-protein ligase 2"/>
    <property type="match status" value="1"/>
</dbReference>
<dbReference type="GO" id="GO:0008270">
    <property type="term" value="F:zinc ion binding"/>
    <property type="evidence" value="ECO:0007669"/>
    <property type="project" value="UniProtKB-KW"/>
</dbReference>
<dbReference type="EMBL" id="JAXIOK010000019">
    <property type="protein sequence ID" value="KAK4747414.1"/>
    <property type="molecule type" value="Genomic_DNA"/>
</dbReference>
<dbReference type="PROSITE" id="PS50089">
    <property type="entry name" value="ZF_RING_2"/>
    <property type="match status" value="1"/>
</dbReference>